<sequence>MTAIRHTVAFTLPFEAGSSGEQAFLAEARALTAIPEVQGFQVLRVLDEGAELPLALSMEFADRAAYEAYDDHPLHREFVARRWLPTVTAFQESDFAVEPA</sequence>
<gene>
    <name evidence="2" type="ORF">GCM10025783_02730</name>
</gene>
<dbReference type="EMBL" id="BAABLP010000001">
    <property type="protein sequence ID" value="GAA4736112.1"/>
    <property type="molecule type" value="Genomic_DNA"/>
</dbReference>
<dbReference type="Gene3D" id="3.30.70.100">
    <property type="match status" value="1"/>
</dbReference>
<dbReference type="InterPro" id="IPR013097">
    <property type="entry name" value="Dabb"/>
</dbReference>
<dbReference type="PROSITE" id="PS51502">
    <property type="entry name" value="S_R_A_B_BARREL"/>
    <property type="match status" value="1"/>
</dbReference>
<evidence type="ECO:0000259" key="1">
    <source>
        <dbReference type="PROSITE" id="PS51502"/>
    </source>
</evidence>
<reference evidence="3" key="1">
    <citation type="journal article" date="2019" name="Int. J. Syst. Evol. Microbiol.">
        <title>The Global Catalogue of Microorganisms (GCM) 10K type strain sequencing project: providing services to taxonomists for standard genome sequencing and annotation.</title>
        <authorList>
            <consortium name="The Broad Institute Genomics Platform"/>
            <consortium name="The Broad Institute Genome Sequencing Center for Infectious Disease"/>
            <person name="Wu L."/>
            <person name="Ma J."/>
        </authorList>
    </citation>
    <scope>NUCLEOTIDE SEQUENCE [LARGE SCALE GENOMIC DNA]</scope>
    <source>
        <strain evidence="3">JCM 19015</strain>
    </source>
</reference>
<keyword evidence="3" id="KW-1185">Reference proteome</keyword>
<organism evidence="2 3">
    <name type="scientific">Amnibacterium soli</name>
    <dbReference type="NCBI Taxonomy" id="1282736"/>
    <lineage>
        <taxon>Bacteria</taxon>
        <taxon>Bacillati</taxon>
        <taxon>Actinomycetota</taxon>
        <taxon>Actinomycetes</taxon>
        <taxon>Micrococcales</taxon>
        <taxon>Microbacteriaceae</taxon>
        <taxon>Amnibacterium</taxon>
    </lineage>
</organism>
<dbReference type="Proteomes" id="UP001500121">
    <property type="component" value="Unassembled WGS sequence"/>
</dbReference>
<dbReference type="SUPFAM" id="SSF54909">
    <property type="entry name" value="Dimeric alpha+beta barrel"/>
    <property type="match status" value="1"/>
</dbReference>
<name>A0ABP8YS90_9MICO</name>
<evidence type="ECO:0000313" key="2">
    <source>
        <dbReference type="EMBL" id="GAA4736112.1"/>
    </source>
</evidence>
<proteinExistence type="predicted"/>
<dbReference type="InterPro" id="IPR011008">
    <property type="entry name" value="Dimeric_a/b-barrel"/>
</dbReference>
<comment type="caution">
    <text evidence="2">The sequence shown here is derived from an EMBL/GenBank/DDBJ whole genome shotgun (WGS) entry which is preliminary data.</text>
</comment>
<dbReference type="SMART" id="SM00886">
    <property type="entry name" value="Dabb"/>
    <property type="match status" value="1"/>
</dbReference>
<feature type="domain" description="Stress-response A/B barrel" evidence="1">
    <location>
        <begin position="4"/>
        <end position="95"/>
    </location>
</feature>
<dbReference type="RefSeq" id="WP_345479113.1">
    <property type="nucleotide sequence ID" value="NZ_BAABLP010000001.1"/>
</dbReference>
<dbReference type="Pfam" id="PF07876">
    <property type="entry name" value="Dabb"/>
    <property type="match status" value="1"/>
</dbReference>
<accession>A0ABP8YS90</accession>
<protein>
    <recommendedName>
        <fullName evidence="1">Stress-response A/B barrel domain-containing protein</fullName>
    </recommendedName>
</protein>
<evidence type="ECO:0000313" key="3">
    <source>
        <dbReference type="Proteomes" id="UP001500121"/>
    </source>
</evidence>